<reference evidence="2 3" key="1">
    <citation type="journal article" date="2019" name="Int. J. Syst. Evol. Microbiol.">
        <title>The Global Catalogue of Microorganisms (GCM) 10K type strain sequencing project: providing services to taxonomists for standard genome sequencing and annotation.</title>
        <authorList>
            <consortium name="The Broad Institute Genomics Platform"/>
            <consortium name="The Broad Institute Genome Sequencing Center for Infectious Disease"/>
            <person name="Wu L."/>
            <person name="Ma J."/>
        </authorList>
    </citation>
    <scope>NUCLEOTIDE SEQUENCE [LARGE SCALE GENOMIC DNA]</scope>
    <source>
        <strain evidence="2 3">JCM 13022</strain>
    </source>
</reference>
<evidence type="ECO:0000313" key="3">
    <source>
        <dbReference type="Proteomes" id="UP001500467"/>
    </source>
</evidence>
<dbReference type="Proteomes" id="UP001500467">
    <property type="component" value="Unassembled WGS sequence"/>
</dbReference>
<name>A0ABN1V8G4_9PSEU</name>
<evidence type="ECO:0000313" key="2">
    <source>
        <dbReference type="EMBL" id="GAA1199935.1"/>
    </source>
</evidence>
<feature type="region of interest" description="Disordered" evidence="1">
    <location>
        <begin position="124"/>
        <end position="144"/>
    </location>
</feature>
<evidence type="ECO:0000256" key="1">
    <source>
        <dbReference type="SAM" id="MobiDB-lite"/>
    </source>
</evidence>
<feature type="compositionally biased region" description="Basic and acidic residues" evidence="1">
    <location>
        <begin position="124"/>
        <end position="134"/>
    </location>
</feature>
<organism evidence="2 3">
    <name type="scientific">Prauserella alba</name>
    <dbReference type="NCBI Taxonomy" id="176898"/>
    <lineage>
        <taxon>Bacteria</taxon>
        <taxon>Bacillati</taxon>
        <taxon>Actinomycetota</taxon>
        <taxon>Actinomycetes</taxon>
        <taxon>Pseudonocardiales</taxon>
        <taxon>Pseudonocardiaceae</taxon>
        <taxon>Prauserella</taxon>
    </lineage>
</organism>
<protein>
    <submittedName>
        <fullName evidence="2">Abi family protein</fullName>
    </submittedName>
</protein>
<accession>A0ABN1V8G4</accession>
<comment type="caution">
    <text evidence="2">The sequence shown here is derived from an EMBL/GenBank/DDBJ whole genome shotgun (WGS) entry which is preliminary data.</text>
</comment>
<gene>
    <name evidence="2" type="ORF">GCM10009675_14880</name>
</gene>
<dbReference type="EMBL" id="BAAALM010000005">
    <property type="protein sequence ID" value="GAA1199935.1"/>
    <property type="molecule type" value="Genomic_DNA"/>
</dbReference>
<keyword evidence="3" id="KW-1185">Reference proteome</keyword>
<proteinExistence type="predicted"/>
<sequence length="259" mass="29727">MNLEQWSSSRQADYVIARHISEPRLSSYVTLAGNVTDAVRLYRWNVEMSGAIYEALGLVEVVLRNAIDRELQKWNLARPAPTGEPPYDSNWIERPASPLWGVLNKRTRRGQVVSTYATARERAIKDSNLRDPSHPRRHHPPDHDDVVAHTTFATWVHLLPHKREADGRVGPGPQRGLWAHALRHAFPYKPDPLVIHHWANRLYLLRNRVAHLEPLVATDVLGYHRSAARLLRAVDPTIGDWYSSISRIPHVLKEDRLPR</sequence>